<dbReference type="CDD" id="cd02440">
    <property type="entry name" value="AdoMet_MTases"/>
    <property type="match status" value="1"/>
</dbReference>
<dbReference type="GO" id="GO:0032259">
    <property type="term" value="P:methylation"/>
    <property type="evidence" value="ECO:0007669"/>
    <property type="project" value="UniProtKB-KW"/>
</dbReference>
<dbReference type="GO" id="GO:0008757">
    <property type="term" value="F:S-adenosylmethionine-dependent methyltransferase activity"/>
    <property type="evidence" value="ECO:0007669"/>
    <property type="project" value="InterPro"/>
</dbReference>
<keyword evidence="6" id="KW-1185">Reference proteome</keyword>
<dbReference type="OrthoDB" id="276151at2759"/>
<keyword evidence="3" id="KW-0808">Transferase</keyword>
<sequence length="283" mass="30376">MSTPKLSDFFSTAPLPSHGPKWSSLWSQSYTPWDRGGPSLALHDLLLSRPDLVPPAANLLAASPGGSLPLALVPGCGRGHDALFLSAMGYRVIGLDYAPDATREAIANEAAVSLAMEAGSPDVAVYRTREGAVRGTVTWVTGDFFENTWLSDAGLDTNTTFDLIYDYTFLCALPPSARPLWASRMSSLLAHHTGRLVCLEFPSGKPPAELGPPWGLTSDIYIALLAQPGQDIPPDVDASSVSIDPAKGLTRLERIKPVRTHKAGTNDDGSVRDWLHVWQHVSP</sequence>
<evidence type="ECO:0000313" key="5">
    <source>
        <dbReference type="EMBL" id="KAH7358099.1"/>
    </source>
</evidence>
<proteinExistence type="predicted"/>
<dbReference type="Pfam" id="PF05724">
    <property type="entry name" value="TPMT"/>
    <property type="match status" value="1"/>
</dbReference>
<dbReference type="EMBL" id="JAGPXD010000004">
    <property type="protein sequence ID" value="KAH7358099.1"/>
    <property type="molecule type" value="Genomic_DNA"/>
</dbReference>
<organism evidence="5 6">
    <name type="scientific">Plectosphaerella cucumerina</name>
    <dbReference type="NCBI Taxonomy" id="40658"/>
    <lineage>
        <taxon>Eukaryota</taxon>
        <taxon>Fungi</taxon>
        <taxon>Dikarya</taxon>
        <taxon>Ascomycota</taxon>
        <taxon>Pezizomycotina</taxon>
        <taxon>Sordariomycetes</taxon>
        <taxon>Hypocreomycetidae</taxon>
        <taxon>Glomerellales</taxon>
        <taxon>Plectosphaerellaceae</taxon>
        <taxon>Plectosphaerella</taxon>
    </lineage>
</organism>
<dbReference type="PANTHER" id="PTHR32183">
    <property type="match status" value="1"/>
</dbReference>
<dbReference type="Gene3D" id="3.40.50.150">
    <property type="entry name" value="Vaccinia Virus protein VP39"/>
    <property type="match status" value="1"/>
</dbReference>
<dbReference type="InterPro" id="IPR029063">
    <property type="entry name" value="SAM-dependent_MTases_sf"/>
</dbReference>
<evidence type="ECO:0000256" key="2">
    <source>
        <dbReference type="ARBA" id="ARBA00022603"/>
    </source>
</evidence>
<dbReference type="PANTHER" id="PTHR32183:SF6">
    <property type="entry name" value="CYSTEINE SULFINATE DESULFINASE_CYSTEINE DESULFURASE AND RELATED ENZYMES"/>
    <property type="match status" value="1"/>
</dbReference>
<reference evidence="5" key="1">
    <citation type="journal article" date="2021" name="Nat. Commun.">
        <title>Genetic determinants of endophytism in the Arabidopsis root mycobiome.</title>
        <authorList>
            <person name="Mesny F."/>
            <person name="Miyauchi S."/>
            <person name="Thiergart T."/>
            <person name="Pickel B."/>
            <person name="Atanasova L."/>
            <person name="Karlsson M."/>
            <person name="Huettel B."/>
            <person name="Barry K.W."/>
            <person name="Haridas S."/>
            <person name="Chen C."/>
            <person name="Bauer D."/>
            <person name="Andreopoulos W."/>
            <person name="Pangilinan J."/>
            <person name="LaButti K."/>
            <person name="Riley R."/>
            <person name="Lipzen A."/>
            <person name="Clum A."/>
            <person name="Drula E."/>
            <person name="Henrissat B."/>
            <person name="Kohler A."/>
            <person name="Grigoriev I.V."/>
            <person name="Martin F.M."/>
            <person name="Hacquard S."/>
        </authorList>
    </citation>
    <scope>NUCLEOTIDE SEQUENCE</scope>
    <source>
        <strain evidence="5">MPI-CAGE-AT-0016</strain>
    </source>
</reference>
<name>A0A8K0X0X9_9PEZI</name>
<keyword evidence="4" id="KW-0949">S-adenosyl-L-methionine</keyword>
<accession>A0A8K0X0X9</accession>
<keyword evidence="2" id="KW-0489">Methyltransferase</keyword>
<dbReference type="SUPFAM" id="SSF53335">
    <property type="entry name" value="S-adenosyl-L-methionine-dependent methyltransferases"/>
    <property type="match status" value="1"/>
</dbReference>
<dbReference type="Proteomes" id="UP000813385">
    <property type="component" value="Unassembled WGS sequence"/>
</dbReference>
<dbReference type="PROSITE" id="PS51585">
    <property type="entry name" value="SAM_MT_TPMT"/>
    <property type="match status" value="1"/>
</dbReference>
<dbReference type="InterPro" id="IPR008854">
    <property type="entry name" value="TPMT"/>
</dbReference>
<evidence type="ECO:0000256" key="4">
    <source>
        <dbReference type="ARBA" id="ARBA00022691"/>
    </source>
</evidence>
<evidence type="ECO:0000313" key="6">
    <source>
        <dbReference type="Proteomes" id="UP000813385"/>
    </source>
</evidence>
<gene>
    <name evidence="5" type="ORF">B0T11DRAFT_99716</name>
</gene>
<comment type="caution">
    <text evidence="5">The sequence shown here is derived from an EMBL/GenBank/DDBJ whole genome shotgun (WGS) entry which is preliminary data.</text>
</comment>
<keyword evidence="1" id="KW-0597">Phosphoprotein</keyword>
<evidence type="ECO:0000256" key="1">
    <source>
        <dbReference type="ARBA" id="ARBA00022553"/>
    </source>
</evidence>
<protein>
    <submittedName>
        <fullName evidence="5">Thiopurine S-methyltransferase family protein</fullName>
    </submittedName>
</protein>
<evidence type="ECO:0000256" key="3">
    <source>
        <dbReference type="ARBA" id="ARBA00022679"/>
    </source>
</evidence>
<dbReference type="AlphaFoldDB" id="A0A8K0X0X9"/>